<keyword evidence="4" id="KW-1185">Reference proteome</keyword>
<keyword evidence="1" id="KW-0597">Phosphoprotein</keyword>
<feature type="domain" description="Response regulatory" evidence="2">
    <location>
        <begin position="7"/>
        <end position="115"/>
    </location>
</feature>
<dbReference type="InterPro" id="IPR001789">
    <property type="entry name" value="Sig_transdc_resp-reg_receiver"/>
</dbReference>
<evidence type="ECO:0000256" key="1">
    <source>
        <dbReference type="PROSITE-ProRule" id="PRU00169"/>
    </source>
</evidence>
<dbReference type="Gene3D" id="3.40.50.2300">
    <property type="match status" value="1"/>
</dbReference>
<comment type="caution">
    <text evidence="3">The sequence shown here is derived from an EMBL/GenBank/DDBJ whole genome shotgun (WGS) entry which is preliminary data.</text>
</comment>
<protein>
    <recommendedName>
        <fullName evidence="2">Response regulatory domain-containing protein</fullName>
    </recommendedName>
</protein>
<dbReference type="RefSeq" id="WP_265508217.1">
    <property type="nucleotide sequence ID" value="NZ_JAOTBE010000062.1"/>
</dbReference>
<evidence type="ECO:0000259" key="2">
    <source>
        <dbReference type="PROSITE" id="PS50110"/>
    </source>
</evidence>
<proteinExistence type="predicted"/>
<dbReference type="InterPro" id="IPR011006">
    <property type="entry name" value="CheY-like_superfamily"/>
</dbReference>
<name>A0ABV6CMS9_9RHOB</name>
<sequence>MTEQVLKILVIEDDFLVAQKLANEIRARGDEVVGPFADVSDAIERLDSVQAAILDVRVQDGTTFPVADSLINSGIPFVFLTAYDRRHIPDRFHGHGIYSKPSNAMPLLDSLHRAHDLSQRHREDDMEAVVMQVLDRARVIMRDSDAADRMVEAVLLTAIAEAEQGGRPEDLRRWLMSLLEKEYKDRGKLHMH</sequence>
<accession>A0ABV6CMS9</accession>
<feature type="modified residue" description="4-aspartylphosphate" evidence="1">
    <location>
        <position position="55"/>
    </location>
</feature>
<dbReference type="Proteomes" id="UP001589795">
    <property type="component" value="Unassembled WGS sequence"/>
</dbReference>
<organism evidence="3 4">
    <name type="scientific">Paracoccus rhizosphaerae</name>
    <dbReference type="NCBI Taxonomy" id="1133347"/>
    <lineage>
        <taxon>Bacteria</taxon>
        <taxon>Pseudomonadati</taxon>
        <taxon>Pseudomonadota</taxon>
        <taxon>Alphaproteobacteria</taxon>
        <taxon>Rhodobacterales</taxon>
        <taxon>Paracoccaceae</taxon>
        <taxon>Paracoccus</taxon>
    </lineage>
</organism>
<dbReference type="PROSITE" id="PS50110">
    <property type="entry name" value="RESPONSE_REGULATORY"/>
    <property type="match status" value="1"/>
</dbReference>
<evidence type="ECO:0000313" key="4">
    <source>
        <dbReference type="Proteomes" id="UP001589795"/>
    </source>
</evidence>
<dbReference type="SUPFAM" id="SSF52172">
    <property type="entry name" value="CheY-like"/>
    <property type="match status" value="1"/>
</dbReference>
<dbReference type="SMART" id="SM00448">
    <property type="entry name" value="REC"/>
    <property type="match status" value="1"/>
</dbReference>
<gene>
    <name evidence="3" type="ORF">ACFFIZ_17255</name>
</gene>
<dbReference type="EMBL" id="JBHLWQ010000159">
    <property type="protein sequence ID" value="MFC0202007.1"/>
    <property type="molecule type" value="Genomic_DNA"/>
</dbReference>
<evidence type="ECO:0000313" key="3">
    <source>
        <dbReference type="EMBL" id="MFC0202007.1"/>
    </source>
</evidence>
<reference evidence="3 4" key="1">
    <citation type="submission" date="2024-09" db="EMBL/GenBank/DDBJ databases">
        <authorList>
            <person name="Sun Q."/>
            <person name="Mori K."/>
        </authorList>
    </citation>
    <scope>NUCLEOTIDE SEQUENCE [LARGE SCALE GENOMIC DNA]</scope>
    <source>
        <strain evidence="3 4">CCM 7904</strain>
    </source>
</reference>